<evidence type="ECO:0000256" key="2">
    <source>
        <dbReference type="ARBA" id="ARBA00022793"/>
    </source>
</evidence>
<dbReference type="GO" id="GO:0009089">
    <property type="term" value="P:lysine biosynthetic process via diaminopimelate"/>
    <property type="evidence" value="ECO:0007669"/>
    <property type="project" value="InterPro"/>
</dbReference>
<keyword evidence="9" id="KW-1185">Reference proteome</keyword>
<keyword evidence="2" id="KW-0210">Decarboxylase</keyword>
<dbReference type="InterPro" id="IPR022657">
    <property type="entry name" value="De-COase2_CS"/>
</dbReference>
<keyword evidence="4" id="KW-0457">Lysine biosynthesis</keyword>
<dbReference type="OrthoDB" id="9802241at2"/>
<evidence type="ECO:0000256" key="6">
    <source>
        <dbReference type="PIRSR" id="PIRSR600183-50"/>
    </source>
</evidence>
<evidence type="ECO:0000313" key="8">
    <source>
        <dbReference type="EMBL" id="TCK24586.1"/>
    </source>
</evidence>
<evidence type="ECO:0000256" key="4">
    <source>
        <dbReference type="ARBA" id="ARBA00023154"/>
    </source>
</evidence>
<sequence length="426" mass="46021">MSEEFAGRLLPVLDEIVERFGTPFHVYDETGIDENCRSYLDAFAGTDFREYFAVKGLPNPTLLRLVTRHGFGLDASSPTELEIADRTGVSGDGICFTSNNTSDAELAAALERGAIVTADDLSVLRALARQPVTPGHLALRIHPSAAGTDVESRLGSAESSKFGIVRADVGEAVRLAMATGTARIGLHMMLGSGLMSTEPFLRTLDVLLDVADEIRRDTGVEVASVNLGGGVGVAYHPDEPPFDLAGLGRAATDRLAEWERVTGLRRPRLQMECGRQVTGPHGVLVTRVLHRMHKTRTVIGVDGGMNCLIRPGMYGAYHHVSVHGGEDRPVERADVVGSLCENNDKLAVDRPIPRADVGDLVIAHDTGAHGWSMAFTYNGRLRPQELLLHRDGSVSRVRRAETVDDYLATLDCASDRIRPRPAVPAP</sequence>
<dbReference type="PRINTS" id="PR01179">
    <property type="entry name" value="ODADCRBXLASE"/>
</dbReference>
<keyword evidence="3 6" id="KW-0663">Pyridoxal phosphate</keyword>
<name>A0A4V6NDH8_PSEEN</name>
<dbReference type="PROSITE" id="PS00879">
    <property type="entry name" value="ODR_DC_2_2"/>
    <property type="match status" value="1"/>
</dbReference>
<feature type="domain" description="Orn/DAP/Arg decarboxylase 2 N-terminal" evidence="7">
    <location>
        <begin position="32"/>
        <end position="278"/>
    </location>
</feature>
<dbReference type="InterPro" id="IPR022644">
    <property type="entry name" value="De-COase2_N"/>
</dbReference>
<dbReference type="InterPro" id="IPR029066">
    <property type="entry name" value="PLP-binding_barrel"/>
</dbReference>
<evidence type="ECO:0000259" key="7">
    <source>
        <dbReference type="Pfam" id="PF02784"/>
    </source>
</evidence>
<keyword evidence="4" id="KW-0028">Amino-acid biosynthesis</keyword>
<dbReference type="RefSeq" id="WP_132421016.1">
    <property type="nucleotide sequence ID" value="NZ_SMFZ01000001.1"/>
</dbReference>
<dbReference type="EMBL" id="SMFZ01000001">
    <property type="protein sequence ID" value="TCK24586.1"/>
    <property type="molecule type" value="Genomic_DNA"/>
</dbReference>
<dbReference type="Proteomes" id="UP000295560">
    <property type="component" value="Unassembled WGS sequence"/>
</dbReference>
<evidence type="ECO:0000256" key="5">
    <source>
        <dbReference type="ARBA" id="ARBA00023239"/>
    </source>
</evidence>
<dbReference type="PRINTS" id="PR01181">
    <property type="entry name" value="DAPDCRBXLASE"/>
</dbReference>
<gene>
    <name evidence="8" type="ORF">EV378_0360</name>
</gene>
<dbReference type="InterPro" id="IPR002986">
    <property type="entry name" value="DAP_deCOOHase_LysA"/>
</dbReference>
<organism evidence="8 9">
    <name type="scientific">Pseudonocardia endophytica</name>
    <dbReference type="NCBI Taxonomy" id="401976"/>
    <lineage>
        <taxon>Bacteria</taxon>
        <taxon>Bacillati</taxon>
        <taxon>Actinomycetota</taxon>
        <taxon>Actinomycetes</taxon>
        <taxon>Pseudonocardiales</taxon>
        <taxon>Pseudonocardiaceae</taxon>
        <taxon>Pseudonocardia</taxon>
    </lineage>
</organism>
<proteinExistence type="predicted"/>
<feature type="active site" description="Proton donor" evidence="6">
    <location>
        <position position="340"/>
    </location>
</feature>
<dbReference type="FunFam" id="3.20.20.10:FF:000003">
    <property type="entry name" value="Diaminopimelate decarboxylase"/>
    <property type="match status" value="1"/>
</dbReference>
<evidence type="ECO:0000256" key="1">
    <source>
        <dbReference type="ARBA" id="ARBA00001933"/>
    </source>
</evidence>
<dbReference type="Pfam" id="PF02784">
    <property type="entry name" value="Orn_Arg_deC_N"/>
    <property type="match status" value="1"/>
</dbReference>
<dbReference type="GO" id="GO:0008836">
    <property type="term" value="F:diaminopimelate decarboxylase activity"/>
    <property type="evidence" value="ECO:0007669"/>
    <property type="project" value="InterPro"/>
</dbReference>
<dbReference type="PANTHER" id="PTHR43727">
    <property type="entry name" value="DIAMINOPIMELATE DECARBOXYLASE"/>
    <property type="match status" value="1"/>
</dbReference>
<dbReference type="CDD" id="cd06828">
    <property type="entry name" value="PLPDE_III_DapDC"/>
    <property type="match status" value="1"/>
</dbReference>
<dbReference type="InterPro" id="IPR000183">
    <property type="entry name" value="Orn/DAP/Arg_de-COase"/>
</dbReference>
<dbReference type="InterPro" id="IPR009006">
    <property type="entry name" value="Ala_racemase/Decarboxylase_C"/>
</dbReference>
<dbReference type="PANTHER" id="PTHR43727:SF2">
    <property type="entry name" value="GROUP IV DECARBOXYLASE"/>
    <property type="match status" value="1"/>
</dbReference>
<dbReference type="Gene3D" id="2.40.37.10">
    <property type="entry name" value="Lyase, Ornithine Decarboxylase, Chain A, domain 1"/>
    <property type="match status" value="1"/>
</dbReference>
<dbReference type="AlphaFoldDB" id="A0A4V6NDH8"/>
<protein>
    <submittedName>
        <fullName evidence="8">Diaminopimelate decarboxylase</fullName>
    </submittedName>
</protein>
<dbReference type="SUPFAM" id="SSF50621">
    <property type="entry name" value="Alanine racemase C-terminal domain-like"/>
    <property type="match status" value="1"/>
</dbReference>
<evidence type="ECO:0000313" key="9">
    <source>
        <dbReference type="Proteomes" id="UP000295560"/>
    </source>
</evidence>
<comment type="caution">
    <text evidence="8">The sequence shown here is derived from an EMBL/GenBank/DDBJ whole genome shotgun (WGS) entry which is preliminary data.</text>
</comment>
<reference evidence="8 9" key="1">
    <citation type="submission" date="2019-03" db="EMBL/GenBank/DDBJ databases">
        <title>Sequencing the genomes of 1000 actinobacteria strains.</title>
        <authorList>
            <person name="Klenk H.-P."/>
        </authorList>
    </citation>
    <scope>NUCLEOTIDE SEQUENCE [LARGE SCALE GENOMIC DNA]</scope>
    <source>
        <strain evidence="8 9">DSM 44969</strain>
    </source>
</reference>
<accession>A0A4V6NDH8</accession>
<comment type="cofactor">
    <cofactor evidence="1 6">
        <name>pyridoxal 5'-phosphate</name>
        <dbReference type="ChEBI" id="CHEBI:597326"/>
    </cofactor>
</comment>
<evidence type="ECO:0000256" key="3">
    <source>
        <dbReference type="ARBA" id="ARBA00022898"/>
    </source>
</evidence>
<feature type="modified residue" description="N6-(pyridoxal phosphate)lysine" evidence="6">
    <location>
        <position position="55"/>
    </location>
</feature>
<dbReference type="SUPFAM" id="SSF51419">
    <property type="entry name" value="PLP-binding barrel"/>
    <property type="match status" value="1"/>
</dbReference>
<dbReference type="Gene3D" id="3.20.20.10">
    <property type="entry name" value="Alanine racemase"/>
    <property type="match status" value="1"/>
</dbReference>
<keyword evidence="5" id="KW-0456">Lyase</keyword>